<keyword evidence="3" id="KW-1003">Cell membrane</keyword>
<accession>A0A1E2URX2</accession>
<keyword evidence="4 7" id="KW-0812">Transmembrane</keyword>
<sequence length="133" mass="14708">MAYEYRRHSSHVLNLTPLIDIVFLLLVFFMLTAHFIEDEAIDIQLPEAISSQSSQEDQPLVISLLPSGEILLDGESIPLVQLEKKLSAMLHANSKRVVQLKGDRTAQFGLAIKIIDAARSAGAESLDILTEKP</sequence>
<feature type="transmembrane region" description="Helical" evidence="8">
    <location>
        <begin position="12"/>
        <end position="36"/>
    </location>
</feature>
<dbReference type="OrthoDB" id="9793581at2"/>
<dbReference type="PANTHER" id="PTHR30558">
    <property type="entry name" value="EXBD MEMBRANE COMPONENT OF PMF-DRIVEN MACROMOLECULE IMPORT SYSTEM"/>
    <property type="match status" value="1"/>
</dbReference>
<keyword evidence="10" id="KW-1185">Reference proteome</keyword>
<dbReference type="GO" id="GO:0015031">
    <property type="term" value="P:protein transport"/>
    <property type="evidence" value="ECO:0007669"/>
    <property type="project" value="UniProtKB-KW"/>
</dbReference>
<keyword evidence="6 8" id="KW-0472">Membrane</keyword>
<evidence type="ECO:0000256" key="1">
    <source>
        <dbReference type="ARBA" id="ARBA00004162"/>
    </source>
</evidence>
<evidence type="ECO:0000256" key="2">
    <source>
        <dbReference type="ARBA" id="ARBA00005811"/>
    </source>
</evidence>
<dbReference type="Pfam" id="PF02472">
    <property type="entry name" value="ExbD"/>
    <property type="match status" value="1"/>
</dbReference>
<keyword evidence="5 8" id="KW-1133">Transmembrane helix</keyword>
<dbReference type="Gene3D" id="3.30.420.270">
    <property type="match status" value="1"/>
</dbReference>
<evidence type="ECO:0000256" key="5">
    <source>
        <dbReference type="ARBA" id="ARBA00022989"/>
    </source>
</evidence>
<keyword evidence="7" id="KW-0653">Protein transport</keyword>
<evidence type="ECO:0000313" key="10">
    <source>
        <dbReference type="Proteomes" id="UP000094849"/>
    </source>
</evidence>
<evidence type="ECO:0000256" key="8">
    <source>
        <dbReference type="SAM" id="Phobius"/>
    </source>
</evidence>
<protein>
    <recommendedName>
        <fullName evidence="11">Biopolymer transporter ExbD</fullName>
    </recommendedName>
</protein>
<dbReference type="InterPro" id="IPR003400">
    <property type="entry name" value="ExbD"/>
</dbReference>
<gene>
    <name evidence="9" type="ORF">A3196_12450</name>
</gene>
<dbReference type="GO" id="GO:0005886">
    <property type="term" value="C:plasma membrane"/>
    <property type="evidence" value="ECO:0007669"/>
    <property type="project" value="UniProtKB-SubCell"/>
</dbReference>
<dbReference type="AlphaFoldDB" id="A0A1E2URX2"/>
<evidence type="ECO:0000313" key="9">
    <source>
        <dbReference type="EMBL" id="ODB97493.1"/>
    </source>
</evidence>
<reference evidence="9 10" key="1">
    <citation type="submission" date="2016-03" db="EMBL/GenBank/DDBJ databases">
        <title>Chemosynthetic sulphur-oxidizing symbionts of marine invertebrate animals are capable of nitrogen fixation.</title>
        <authorList>
            <person name="Petersen J.M."/>
            <person name="Kemper A."/>
            <person name="Gruber-Vodicka H."/>
            <person name="Cardini U."/>
            <person name="Geest Mvander."/>
            <person name="Kleiner M."/>
            <person name="Bulgheresi S."/>
            <person name="Fussmann M."/>
            <person name="Herbold C."/>
            <person name="Seah B.K.B."/>
            <person name="Antony C.Paul."/>
            <person name="Liu D."/>
            <person name="Belitz A."/>
            <person name="Weber M."/>
        </authorList>
    </citation>
    <scope>NUCLEOTIDE SEQUENCE [LARGE SCALE GENOMIC DNA]</scope>
    <source>
        <strain evidence="9">G_D</strain>
    </source>
</reference>
<dbReference type="RefSeq" id="WP_069014317.1">
    <property type="nucleotide sequence ID" value="NZ_LVJW01000003.1"/>
</dbReference>
<comment type="similarity">
    <text evidence="2 7">Belongs to the ExbD/TolR family.</text>
</comment>
<evidence type="ECO:0008006" key="11">
    <source>
        <dbReference type="Google" id="ProtNLM"/>
    </source>
</evidence>
<comment type="subcellular location">
    <subcellularLocation>
        <location evidence="1">Cell membrane</location>
        <topology evidence="1">Single-pass membrane protein</topology>
    </subcellularLocation>
    <subcellularLocation>
        <location evidence="7">Cell membrane</location>
        <topology evidence="7">Single-pass type II membrane protein</topology>
    </subcellularLocation>
</comment>
<evidence type="ECO:0000256" key="4">
    <source>
        <dbReference type="ARBA" id="ARBA00022692"/>
    </source>
</evidence>
<evidence type="ECO:0000256" key="3">
    <source>
        <dbReference type="ARBA" id="ARBA00022475"/>
    </source>
</evidence>
<dbReference type="GO" id="GO:0022857">
    <property type="term" value="F:transmembrane transporter activity"/>
    <property type="evidence" value="ECO:0007669"/>
    <property type="project" value="InterPro"/>
</dbReference>
<proteinExistence type="inferred from homology"/>
<name>A0A1E2URX2_9GAMM</name>
<evidence type="ECO:0000256" key="7">
    <source>
        <dbReference type="RuleBase" id="RU003879"/>
    </source>
</evidence>
<organism evidence="9 10">
    <name type="scientific">Candidatus Thiodiazotropha endoloripes</name>
    <dbReference type="NCBI Taxonomy" id="1818881"/>
    <lineage>
        <taxon>Bacteria</taxon>
        <taxon>Pseudomonadati</taxon>
        <taxon>Pseudomonadota</taxon>
        <taxon>Gammaproteobacteria</taxon>
        <taxon>Chromatiales</taxon>
        <taxon>Sedimenticolaceae</taxon>
        <taxon>Candidatus Thiodiazotropha</taxon>
    </lineage>
</organism>
<dbReference type="STRING" id="1818881.A3196_12450"/>
<comment type="caution">
    <text evidence="9">The sequence shown here is derived from an EMBL/GenBank/DDBJ whole genome shotgun (WGS) entry which is preliminary data.</text>
</comment>
<dbReference type="EMBL" id="LVJZ01000003">
    <property type="protein sequence ID" value="ODB97493.1"/>
    <property type="molecule type" value="Genomic_DNA"/>
</dbReference>
<evidence type="ECO:0000256" key="6">
    <source>
        <dbReference type="ARBA" id="ARBA00023136"/>
    </source>
</evidence>
<keyword evidence="7" id="KW-0813">Transport</keyword>
<dbReference type="Proteomes" id="UP000094849">
    <property type="component" value="Unassembled WGS sequence"/>
</dbReference>